<dbReference type="Proteomes" id="UP001152321">
    <property type="component" value="Unassembled WGS sequence"/>
</dbReference>
<evidence type="ECO:0000256" key="1">
    <source>
        <dbReference type="SAM" id="SignalP"/>
    </source>
</evidence>
<dbReference type="RefSeq" id="WP_277576512.1">
    <property type="nucleotide sequence ID" value="NZ_JANRMI010000001.1"/>
</dbReference>
<sequence>MKSLLLSITMLLMASSVFASINPNSSWEEIFAARGPYRIAAPTVYMGRSIDYTFVCKSGDMLRTKKPVDIVETRVGNHGPTKFVVVGHELLSTPIRYSLQQDQCDQTHERTVCTPHVVAGEYPLTVLVNVYKTTLKEQREYLWFKKPYTVPNCHDEEPMPN</sequence>
<organism evidence="2 3">
    <name type="scientific">Bdellovibrio svalbardensis</name>
    <dbReference type="NCBI Taxonomy" id="2972972"/>
    <lineage>
        <taxon>Bacteria</taxon>
        <taxon>Pseudomonadati</taxon>
        <taxon>Bdellovibrionota</taxon>
        <taxon>Bdellovibrionia</taxon>
        <taxon>Bdellovibrionales</taxon>
        <taxon>Pseudobdellovibrionaceae</taxon>
        <taxon>Bdellovibrio</taxon>
    </lineage>
</organism>
<comment type="caution">
    <text evidence="2">The sequence shown here is derived from an EMBL/GenBank/DDBJ whole genome shotgun (WGS) entry which is preliminary data.</text>
</comment>
<keyword evidence="3" id="KW-1185">Reference proteome</keyword>
<accession>A0ABT6DES9</accession>
<feature type="signal peptide" evidence="1">
    <location>
        <begin position="1"/>
        <end position="19"/>
    </location>
</feature>
<proteinExistence type="predicted"/>
<gene>
    <name evidence="2" type="ORF">NWE73_01580</name>
</gene>
<name>A0ABT6DES9_9BACT</name>
<protein>
    <submittedName>
        <fullName evidence="2">Uncharacterized protein</fullName>
    </submittedName>
</protein>
<dbReference type="EMBL" id="JANRMI010000001">
    <property type="protein sequence ID" value="MDG0815034.1"/>
    <property type="molecule type" value="Genomic_DNA"/>
</dbReference>
<keyword evidence="1" id="KW-0732">Signal</keyword>
<evidence type="ECO:0000313" key="2">
    <source>
        <dbReference type="EMBL" id="MDG0815034.1"/>
    </source>
</evidence>
<evidence type="ECO:0000313" key="3">
    <source>
        <dbReference type="Proteomes" id="UP001152321"/>
    </source>
</evidence>
<feature type="chain" id="PRO_5047177188" evidence="1">
    <location>
        <begin position="20"/>
        <end position="161"/>
    </location>
</feature>
<reference evidence="2" key="1">
    <citation type="submission" date="2022-08" db="EMBL/GenBank/DDBJ databases">
        <title>Novel Bdellovibrio Species Isolated from Svalbard: Designation Bdellovibrio svalbardensis.</title>
        <authorList>
            <person name="Mitchell R.J."/>
            <person name="Choi S.Y."/>
        </authorList>
    </citation>
    <scope>NUCLEOTIDE SEQUENCE</scope>
    <source>
        <strain evidence="2">PAP01</strain>
    </source>
</reference>